<comment type="caution">
    <text evidence="1">The sequence shown here is derived from an EMBL/GenBank/DDBJ whole genome shotgun (WGS) entry which is preliminary data.</text>
</comment>
<dbReference type="InterPro" id="IPR009057">
    <property type="entry name" value="Homeodomain-like_sf"/>
</dbReference>
<protein>
    <submittedName>
        <fullName evidence="1">Isrso5-transposase protein</fullName>
    </submittedName>
</protein>
<evidence type="ECO:0000313" key="1">
    <source>
        <dbReference type="EMBL" id="EQD43329.1"/>
    </source>
</evidence>
<reference evidence="1" key="2">
    <citation type="journal article" date="2014" name="ISME J.">
        <title>Microbial stratification in low pH oxic and suboxic macroscopic growths along an acid mine drainage.</title>
        <authorList>
            <person name="Mendez-Garcia C."/>
            <person name="Mesa V."/>
            <person name="Sprenger R.R."/>
            <person name="Richter M."/>
            <person name="Diez M.S."/>
            <person name="Solano J."/>
            <person name="Bargiela R."/>
            <person name="Golyshina O.V."/>
            <person name="Manteca A."/>
            <person name="Ramos J.L."/>
            <person name="Gallego J.R."/>
            <person name="Llorente I."/>
            <person name="Martins Dos Santos V.A."/>
            <person name="Jensen O.N."/>
            <person name="Pelaez A.I."/>
            <person name="Sanchez J."/>
            <person name="Ferrer M."/>
        </authorList>
    </citation>
    <scope>NUCLEOTIDE SEQUENCE</scope>
</reference>
<sequence>MALNKLARSRTEQARLVERAQIVLACLSGKRNDEIATEMKLRPNTVGIWRNRFATHGLAGLYDHARSGKPATYDHPALRQRILAQLEMPPPDGMSTWDGGLLAVSLGVSPDIVWRILRKEGIQLQRHRSWCVSTDPEFAAKSADVIGLYLDPPHNALVLSIDEKPSIQAIERTCGYVHTSSGKIVRAMKSTYKRHGTLNLFAALQVATGQIQGKITATKKRIDFQAFL</sequence>
<dbReference type="NCBIfam" id="NF033545">
    <property type="entry name" value="transpos_IS630"/>
    <property type="match status" value="1"/>
</dbReference>
<reference evidence="1" key="1">
    <citation type="submission" date="2013-08" db="EMBL/GenBank/DDBJ databases">
        <authorList>
            <person name="Mendez C."/>
            <person name="Richter M."/>
            <person name="Ferrer M."/>
            <person name="Sanchez J."/>
        </authorList>
    </citation>
    <scope>NUCLEOTIDE SEQUENCE</scope>
</reference>
<dbReference type="Pfam" id="PF13565">
    <property type="entry name" value="HTH_32"/>
    <property type="match status" value="1"/>
</dbReference>
<accession>T1ARF7</accession>
<dbReference type="EMBL" id="AUZX01011417">
    <property type="protein sequence ID" value="EQD43329.1"/>
    <property type="molecule type" value="Genomic_DNA"/>
</dbReference>
<dbReference type="SUPFAM" id="SSF46689">
    <property type="entry name" value="Homeodomain-like"/>
    <property type="match status" value="1"/>
</dbReference>
<gene>
    <name evidence="1" type="ORF">B1A_15563</name>
</gene>
<organism evidence="1">
    <name type="scientific">mine drainage metagenome</name>
    <dbReference type="NCBI Taxonomy" id="410659"/>
    <lineage>
        <taxon>unclassified sequences</taxon>
        <taxon>metagenomes</taxon>
        <taxon>ecological metagenomes</taxon>
    </lineage>
</organism>
<proteinExistence type="predicted"/>
<name>T1ARF7_9ZZZZ</name>
<dbReference type="InterPro" id="IPR047655">
    <property type="entry name" value="Transpos_IS630-like"/>
</dbReference>
<dbReference type="AlphaFoldDB" id="T1ARF7"/>
<feature type="non-terminal residue" evidence="1">
    <location>
        <position position="228"/>
    </location>
</feature>